<sequence>MTQITGSIVAIVTPMQEDGSLDYASLRSLIDWHVAEGTDGIVIVGTTGESPTVTVEEHCELIRVAVEQAAGRIPIIAGTGGNSTAEAIELTAFAKQVGADASLQVVPYYNKPTQEGMYRHFRTIAEAVDLPVLLYNVPGRTVADMSNDTILRLAQVPGVVGVKEATGNIDRAAQLIHEAPEGFSVFSGDDPTAVALMLLGGHGNISVTANVAPRKMHEMCAAALKGDAITARRLHMEMIALNKAMFVEANPIPVKWALQQMGRMPGGIRLPLTPLSDAYHETVRKALAGAGLLN</sequence>
<dbReference type="PIRSF" id="PIRSF001365">
    <property type="entry name" value="DHDPS"/>
    <property type="match status" value="1"/>
</dbReference>
<dbReference type="CDD" id="cd00950">
    <property type="entry name" value="DHDPS"/>
    <property type="match status" value="1"/>
</dbReference>
<evidence type="ECO:0000256" key="7">
    <source>
        <dbReference type="ARBA" id="ARBA00022915"/>
    </source>
</evidence>
<evidence type="ECO:0000256" key="4">
    <source>
        <dbReference type="ARBA" id="ARBA00012086"/>
    </source>
</evidence>
<dbReference type="NCBIfam" id="TIGR00674">
    <property type="entry name" value="dapA"/>
    <property type="match status" value="1"/>
</dbReference>
<feature type="site" description="Part of a proton relay during catalysis" evidence="12">
    <location>
        <position position="46"/>
    </location>
</feature>
<dbReference type="Proteomes" id="UP000318141">
    <property type="component" value="Unassembled WGS sequence"/>
</dbReference>
<dbReference type="InterPro" id="IPR005263">
    <property type="entry name" value="DapA"/>
</dbReference>
<dbReference type="SMART" id="SM01130">
    <property type="entry name" value="DHDPS"/>
    <property type="match status" value="1"/>
</dbReference>
<dbReference type="InterPro" id="IPR020625">
    <property type="entry name" value="Schiff_base-form_aldolases_AS"/>
</dbReference>
<dbReference type="PROSITE" id="PS00666">
    <property type="entry name" value="DHDPS_2"/>
    <property type="match status" value="1"/>
</dbReference>
<dbReference type="OrthoDB" id="9782828at2"/>
<dbReference type="PANTHER" id="PTHR12128">
    <property type="entry name" value="DIHYDRODIPICOLINATE SYNTHASE"/>
    <property type="match status" value="1"/>
</dbReference>
<evidence type="ECO:0000256" key="10">
    <source>
        <dbReference type="ARBA" id="ARBA00023270"/>
    </source>
</evidence>
<feature type="active site" description="Proton donor/acceptor" evidence="12 14">
    <location>
        <position position="135"/>
    </location>
</feature>
<comment type="subcellular location">
    <subcellularLocation>
        <location evidence="12">Cytoplasm</location>
    </subcellularLocation>
</comment>
<feature type="site" description="Part of a proton relay during catalysis" evidence="12">
    <location>
        <position position="109"/>
    </location>
</feature>
<dbReference type="GO" id="GO:0009089">
    <property type="term" value="P:lysine biosynthetic process via diaminopimelate"/>
    <property type="evidence" value="ECO:0007669"/>
    <property type="project" value="UniProtKB-UniRule"/>
</dbReference>
<comment type="caution">
    <text evidence="16">The sequence shown here is derived from an EMBL/GenBank/DDBJ whole genome shotgun (WGS) entry which is preliminary data.</text>
</comment>
<keyword evidence="7 12" id="KW-0220">Diaminopimelate biosynthesis</keyword>
<comment type="similarity">
    <text evidence="3 12 13">Belongs to the DapA family.</text>
</comment>
<dbReference type="GO" id="GO:0019877">
    <property type="term" value="P:diaminopimelate biosynthetic process"/>
    <property type="evidence" value="ECO:0007669"/>
    <property type="project" value="UniProtKB-UniRule"/>
</dbReference>
<proteinExistence type="inferred from homology"/>
<comment type="catalytic activity">
    <reaction evidence="11 12">
        <text>L-aspartate 4-semialdehyde + pyruvate = (2S,4S)-4-hydroxy-2,3,4,5-tetrahydrodipicolinate + H2O + H(+)</text>
        <dbReference type="Rhea" id="RHEA:34171"/>
        <dbReference type="ChEBI" id="CHEBI:15361"/>
        <dbReference type="ChEBI" id="CHEBI:15377"/>
        <dbReference type="ChEBI" id="CHEBI:15378"/>
        <dbReference type="ChEBI" id="CHEBI:67139"/>
        <dbReference type="ChEBI" id="CHEBI:537519"/>
        <dbReference type="EC" id="4.3.3.7"/>
    </reaction>
</comment>
<keyword evidence="5 12" id="KW-0963">Cytoplasm</keyword>
<evidence type="ECO:0000256" key="9">
    <source>
        <dbReference type="ARBA" id="ARBA00023239"/>
    </source>
</evidence>
<reference evidence="16 17" key="1">
    <citation type="submission" date="2019-07" db="EMBL/GenBank/DDBJ databases">
        <title>Genome sequencing of lignin-degrading bacterial isolates.</title>
        <authorList>
            <person name="Gladden J."/>
        </authorList>
    </citation>
    <scope>NUCLEOTIDE SEQUENCE [LARGE SCALE GENOMIC DNA]</scope>
    <source>
        <strain evidence="16 17">J11</strain>
    </source>
</reference>
<gene>
    <name evidence="12" type="primary">dapA</name>
    <name evidence="16" type="ORF">L602_001300000580</name>
</gene>
<dbReference type="AlphaFoldDB" id="A0A562BSU6"/>
<keyword evidence="10 12" id="KW-0704">Schiff base</keyword>
<dbReference type="EC" id="4.3.3.7" evidence="4 12"/>
<evidence type="ECO:0000256" key="13">
    <source>
        <dbReference type="PIRNR" id="PIRNR001365"/>
    </source>
</evidence>
<dbReference type="PRINTS" id="PR00146">
    <property type="entry name" value="DHPICSNTHASE"/>
</dbReference>
<evidence type="ECO:0000313" key="16">
    <source>
        <dbReference type="EMBL" id="TWG88301.1"/>
    </source>
</evidence>
<comment type="caution">
    <text evidence="12">Was originally thought to be a dihydrodipicolinate synthase (DHDPS), catalyzing the condensation of (S)-aspartate-beta-semialdehyde [(S)-ASA] and pyruvate to dihydrodipicolinate (DHDP). However, it was shown in E.coli that the product of the enzymatic reaction is not dihydrodipicolinate but in fact (4S)-4-hydroxy-2,3,4,5-tetrahydro-(2S)-dipicolinic acid (HTPA), and that the consecutive dehydration reaction leading to DHDP is not spontaneous but catalyzed by DapB.</text>
</comment>
<evidence type="ECO:0000256" key="2">
    <source>
        <dbReference type="ARBA" id="ARBA00005120"/>
    </source>
</evidence>
<keyword evidence="9 12" id="KW-0456">Lyase</keyword>
<evidence type="ECO:0000256" key="12">
    <source>
        <dbReference type="HAMAP-Rule" id="MF_00418"/>
    </source>
</evidence>
<dbReference type="Pfam" id="PF00701">
    <property type="entry name" value="DHDPS"/>
    <property type="match status" value="1"/>
</dbReference>
<protein>
    <recommendedName>
        <fullName evidence="4 12">4-hydroxy-tetrahydrodipicolinate synthase</fullName>
        <shortName evidence="12">HTPA synthase</shortName>
        <ecNumber evidence="4 12">4.3.3.7</ecNumber>
    </recommendedName>
</protein>
<organism evidence="16 17">
    <name type="scientific">Cupriavidus gilardii J11</name>
    <dbReference type="NCBI Taxonomy" id="936133"/>
    <lineage>
        <taxon>Bacteria</taxon>
        <taxon>Pseudomonadati</taxon>
        <taxon>Pseudomonadota</taxon>
        <taxon>Betaproteobacteria</taxon>
        <taxon>Burkholderiales</taxon>
        <taxon>Burkholderiaceae</taxon>
        <taxon>Cupriavidus</taxon>
    </lineage>
</organism>
<dbReference type="InterPro" id="IPR002220">
    <property type="entry name" value="DapA-like"/>
</dbReference>
<dbReference type="InterPro" id="IPR013785">
    <property type="entry name" value="Aldolase_TIM"/>
</dbReference>
<evidence type="ECO:0000256" key="15">
    <source>
        <dbReference type="PIRSR" id="PIRSR001365-2"/>
    </source>
</evidence>
<evidence type="ECO:0000256" key="1">
    <source>
        <dbReference type="ARBA" id="ARBA00003294"/>
    </source>
</evidence>
<comment type="subunit">
    <text evidence="12">Homotetramer; dimer of dimers.</text>
</comment>
<dbReference type="UniPathway" id="UPA00034">
    <property type="reaction ID" value="UER00017"/>
</dbReference>
<dbReference type="EMBL" id="VLJN01000005">
    <property type="protein sequence ID" value="TWG88301.1"/>
    <property type="molecule type" value="Genomic_DNA"/>
</dbReference>
<keyword evidence="8 12" id="KW-0457">Lysine biosynthesis</keyword>
<feature type="binding site" evidence="12 15">
    <location>
        <position position="205"/>
    </location>
    <ligand>
        <name>pyruvate</name>
        <dbReference type="ChEBI" id="CHEBI:15361"/>
    </ligand>
</feature>
<comment type="pathway">
    <text evidence="2 12">Amino-acid biosynthesis; L-lysine biosynthesis via DAP pathway; (S)-tetrahydrodipicolinate from L-aspartate: step 3/4.</text>
</comment>
<dbReference type="PROSITE" id="PS00665">
    <property type="entry name" value="DHDPS_1"/>
    <property type="match status" value="1"/>
</dbReference>
<accession>A0A562BSU6</accession>
<dbReference type="InterPro" id="IPR020624">
    <property type="entry name" value="Schiff_base-form_aldolases_CS"/>
</dbReference>
<dbReference type="HAMAP" id="MF_00418">
    <property type="entry name" value="DapA"/>
    <property type="match status" value="1"/>
</dbReference>
<comment type="function">
    <text evidence="1 12">Catalyzes the condensation of (S)-aspartate-beta-semialdehyde [(S)-ASA] and pyruvate to 4-hydroxy-tetrahydrodipicolinate (HTPA).</text>
</comment>
<evidence type="ECO:0000256" key="3">
    <source>
        <dbReference type="ARBA" id="ARBA00007592"/>
    </source>
</evidence>
<name>A0A562BSU6_9BURK</name>
<feature type="active site" description="Schiff-base intermediate with substrate" evidence="12 14">
    <location>
        <position position="163"/>
    </location>
</feature>
<dbReference type="PANTHER" id="PTHR12128:SF66">
    <property type="entry name" value="4-HYDROXY-2-OXOGLUTARATE ALDOLASE, MITOCHONDRIAL"/>
    <property type="match status" value="1"/>
</dbReference>
<evidence type="ECO:0000256" key="14">
    <source>
        <dbReference type="PIRSR" id="PIRSR001365-1"/>
    </source>
</evidence>
<feature type="binding site" evidence="12 15">
    <location>
        <position position="47"/>
    </location>
    <ligand>
        <name>pyruvate</name>
        <dbReference type="ChEBI" id="CHEBI:15361"/>
    </ligand>
</feature>
<evidence type="ECO:0000256" key="5">
    <source>
        <dbReference type="ARBA" id="ARBA00022490"/>
    </source>
</evidence>
<evidence type="ECO:0000313" key="17">
    <source>
        <dbReference type="Proteomes" id="UP000318141"/>
    </source>
</evidence>
<dbReference type="GO" id="GO:0005829">
    <property type="term" value="C:cytosol"/>
    <property type="evidence" value="ECO:0007669"/>
    <property type="project" value="TreeGrafter"/>
</dbReference>
<keyword evidence="6 12" id="KW-0028">Amino-acid biosynthesis</keyword>
<evidence type="ECO:0000256" key="6">
    <source>
        <dbReference type="ARBA" id="ARBA00022605"/>
    </source>
</evidence>
<dbReference type="Gene3D" id="3.20.20.70">
    <property type="entry name" value="Aldolase class I"/>
    <property type="match status" value="1"/>
</dbReference>
<keyword evidence="17" id="KW-1185">Reference proteome</keyword>
<evidence type="ECO:0000256" key="11">
    <source>
        <dbReference type="ARBA" id="ARBA00047836"/>
    </source>
</evidence>
<dbReference type="SUPFAM" id="SSF51569">
    <property type="entry name" value="Aldolase"/>
    <property type="match status" value="1"/>
</dbReference>
<evidence type="ECO:0000256" key="8">
    <source>
        <dbReference type="ARBA" id="ARBA00023154"/>
    </source>
</evidence>
<dbReference type="GO" id="GO:0008840">
    <property type="term" value="F:4-hydroxy-tetrahydrodipicolinate synthase activity"/>
    <property type="evidence" value="ECO:0007669"/>
    <property type="project" value="UniProtKB-UniRule"/>
</dbReference>